<keyword evidence="3" id="KW-1185">Reference proteome</keyword>
<evidence type="ECO:0000259" key="1">
    <source>
        <dbReference type="Pfam" id="PF04230"/>
    </source>
</evidence>
<dbReference type="EMBL" id="JALPRX010000076">
    <property type="protein sequence ID" value="MCK8786150.1"/>
    <property type="molecule type" value="Genomic_DNA"/>
</dbReference>
<proteinExistence type="predicted"/>
<dbReference type="AlphaFoldDB" id="A0A9X2BYL2"/>
<dbReference type="PANTHER" id="PTHR36836:SF1">
    <property type="entry name" value="COLANIC ACID BIOSYNTHESIS PROTEIN WCAK"/>
    <property type="match status" value="1"/>
</dbReference>
<accession>A0A9X2BYL2</accession>
<dbReference type="Pfam" id="PF04230">
    <property type="entry name" value="PS_pyruv_trans"/>
    <property type="match status" value="1"/>
</dbReference>
<gene>
    <name evidence="2" type="ORF">M0638_17380</name>
</gene>
<sequence>MPQLHERLQVQIEQIVVPLMAGRADNICVVDPPGYANVGDSAILLGELDLIDRSFPDAEVFYYDFRNYSAKANNFIDQADILLLHGGGNFGDIWPAHHEFRLEMLRRFPNKPIVQMPQSISISDEGVLRETAEAIGAHRNFTLLVRDRRSLAFAKKHFRCETILCPDMAFAMEPIQRRQPSVDYLCLMRSDKEAVADHGRILDTVRASGASMDVGDWVQEGNDLYSWLDYGLMRATRFNASLTAPFRRQSMSVRRKYAERRVEFGIDLLSRGKEVVTDRLHAHIMSCLLDIPHIFFDSFDGKVAGFHEAWTSTAGIARLASGPDDLARLLAAAPASPAPADRALQASH</sequence>
<organism evidence="2 3">
    <name type="scientific">Roseomonas acroporae</name>
    <dbReference type="NCBI Taxonomy" id="2937791"/>
    <lineage>
        <taxon>Bacteria</taxon>
        <taxon>Pseudomonadati</taxon>
        <taxon>Pseudomonadota</taxon>
        <taxon>Alphaproteobacteria</taxon>
        <taxon>Acetobacterales</taxon>
        <taxon>Roseomonadaceae</taxon>
        <taxon>Roseomonas</taxon>
    </lineage>
</organism>
<comment type="caution">
    <text evidence="2">The sequence shown here is derived from an EMBL/GenBank/DDBJ whole genome shotgun (WGS) entry which is preliminary data.</text>
</comment>
<reference evidence="2" key="1">
    <citation type="submission" date="2022-04" db="EMBL/GenBank/DDBJ databases">
        <title>Roseomonas acroporae sp. nov., isolated from coral Acropora digitifera.</title>
        <authorList>
            <person name="Sun H."/>
        </authorList>
    </citation>
    <scope>NUCLEOTIDE SEQUENCE</scope>
    <source>
        <strain evidence="2">NAR14</strain>
    </source>
</reference>
<dbReference type="GO" id="GO:0016740">
    <property type="term" value="F:transferase activity"/>
    <property type="evidence" value="ECO:0007669"/>
    <property type="project" value="UniProtKB-KW"/>
</dbReference>
<evidence type="ECO:0000313" key="2">
    <source>
        <dbReference type="EMBL" id="MCK8786150.1"/>
    </source>
</evidence>
<evidence type="ECO:0000313" key="3">
    <source>
        <dbReference type="Proteomes" id="UP001139516"/>
    </source>
</evidence>
<keyword evidence="2" id="KW-0808">Transferase</keyword>
<dbReference type="PANTHER" id="PTHR36836">
    <property type="entry name" value="COLANIC ACID BIOSYNTHESIS PROTEIN WCAK"/>
    <property type="match status" value="1"/>
</dbReference>
<dbReference type="Proteomes" id="UP001139516">
    <property type="component" value="Unassembled WGS sequence"/>
</dbReference>
<dbReference type="InterPro" id="IPR007345">
    <property type="entry name" value="Polysacch_pyruvyl_Trfase"/>
</dbReference>
<feature type="domain" description="Polysaccharide pyruvyl transferase" evidence="1">
    <location>
        <begin position="37"/>
        <end position="297"/>
    </location>
</feature>
<protein>
    <submittedName>
        <fullName evidence="2">Polysaccharide pyruvyl transferase family protein</fullName>
    </submittedName>
</protein>
<dbReference type="RefSeq" id="WP_248668267.1">
    <property type="nucleotide sequence ID" value="NZ_JALPRX010000076.1"/>
</dbReference>
<name>A0A9X2BYL2_9PROT</name>